<keyword evidence="2" id="KW-0378">Hydrolase</keyword>
<accession>A0ABQ6HUD5</accession>
<evidence type="ECO:0000256" key="4">
    <source>
        <dbReference type="SAM" id="SignalP"/>
    </source>
</evidence>
<feature type="compositionally biased region" description="Low complexity" evidence="3">
    <location>
        <begin position="39"/>
        <end position="69"/>
    </location>
</feature>
<feature type="region of interest" description="Disordered" evidence="3">
    <location>
        <begin position="38"/>
        <end position="112"/>
    </location>
</feature>
<dbReference type="Proteomes" id="UP001157109">
    <property type="component" value="Unassembled WGS sequence"/>
</dbReference>
<gene>
    <name evidence="6" type="ORF">GCM10025862_37780</name>
</gene>
<keyword evidence="1" id="KW-0645">Protease</keyword>
<dbReference type="PANTHER" id="PTHR43343">
    <property type="entry name" value="PEPTIDASE S12"/>
    <property type="match status" value="1"/>
</dbReference>
<keyword evidence="7" id="KW-1185">Reference proteome</keyword>
<evidence type="ECO:0000313" key="6">
    <source>
        <dbReference type="EMBL" id="GMA21757.1"/>
    </source>
</evidence>
<feature type="compositionally biased region" description="Low complexity" evidence="3">
    <location>
        <begin position="96"/>
        <end position="108"/>
    </location>
</feature>
<sequence length="456" mass="43865">MKTTTKITAGAAAAVALAAAPGAIATGVQAYEGRSAADGTTSAQGSATQGSTGSTGSADAGSSADATQTPQWTRRNVGNGYGYESYGSGGTGTGSAGSSTGSGSSGVSQTADGSLVSGTPITSMKGVVLIDTVLDGGEGKGTGMVLTSDGEVLTNYHVVDGSTSITVTDTVSGKTYQASVVGHDETHDIAVLQLKDASGLATVNLSQTTAQVGAAVTAVGQGGGQGTLYQVSGTVSALGQSITAQDSSSASSAEKLTGLIQTTADVVPGYSGGPLLDTDGQVIGIDTAASSSGDIDGYAVPITEAKSIADQIVAGTRTATVHIGPRAALGVQVTDSGSSASGYGQGYGQSYGQGYGRGSGQSYGQGYDPQSGSTNSTTSTSGAAVAEVVSGSAAAKAGITAGSTITAVDGQSVASAAALSSELSDDYPGTSVKVTWTDASGTAHTATVTLGTSTVN</sequence>
<dbReference type="SUPFAM" id="SSF50156">
    <property type="entry name" value="PDZ domain-like"/>
    <property type="match status" value="1"/>
</dbReference>
<feature type="compositionally biased region" description="Gly residues" evidence="3">
    <location>
        <begin position="354"/>
        <end position="363"/>
    </location>
</feature>
<proteinExistence type="predicted"/>
<comment type="caution">
    <text evidence="6">The sequence shown here is derived from an EMBL/GenBank/DDBJ whole genome shotgun (WGS) entry which is preliminary data.</text>
</comment>
<name>A0ABQ6HUD5_9MICO</name>
<dbReference type="Gene3D" id="2.30.42.10">
    <property type="match status" value="1"/>
</dbReference>
<evidence type="ECO:0000256" key="3">
    <source>
        <dbReference type="SAM" id="MobiDB-lite"/>
    </source>
</evidence>
<evidence type="ECO:0000256" key="1">
    <source>
        <dbReference type="ARBA" id="ARBA00022670"/>
    </source>
</evidence>
<reference evidence="7" key="1">
    <citation type="journal article" date="2019" name="Int. J. Syst. Evol. Microbiol.">
        <title>The Global Catalogue of Microorganisms (GCM) 10K type strain sequencing project: providing services to taxonomists for standard genome sequencing and annotation.</title>
        <authorList>
            <consortium name="The Broad Institute Genomics Platform"/>
            <consortium name="The Broad Institute Genome Sequencing Center for Infectious Disease"/>
            <person name="Wu L."/>
            <person name="Ma J."/>
        </authorList>
    </citation>
    <scope>NUCLEOTIDE SEQUENCE [LARGE SCALE GENOMIC DNA]</scope>
    <source>
        <strain evidence="7">NBRC 105830</strain>
    </source>
</reference>
<dbReference type="Gene3D" id="2.40.10.120">
    <property type="match status" value="1"/>
</dbReference>
<dbReference type="InterPro" id="IPR036034">
    <property type="entry name" value="PDZ_sf"/>
</dbReference>
<dbReference type="SUPFAM" id="SSF50494">
    <property type="entry name" value="Trypsin-like serine proteases"/>
    <property type="match status" value="1"/>
</dbReference>
<dbReference type="InterPro" id="IPR009003">
    <property type="entry name" value="Peptidase_S1_PA"/>
</dbReference>
<feature type="signal peptide" evidence="4">
    <location>
        <begin position="1"/>
        <end position="25"/>
    </location>
</feature>
<protein>
    <recommendedName>
        <fullName evidence="5">PDZ domain-containing protein</fullName>
    </recommendedName>
</protein>
<evidence type="ECO:0000259" key="5">
    <source>
        <dbReference type="PROSITE" id="PS50106"/>
    </source>
</evidence>
<evidence type="ECO:0000256" key="2">
    <source>
        <dbReference type="ARBA" id="ARBA00022801"/>
    </source>
</evidence>
<feature type="chain" id="PRO_5046730848" description="PDZ domain-containing protein" evidence="4">
    <location>
        <begin position="26"/>
        <end position="456"/>
    </location>
</feature>
<keyword evidence="4" id="KW-0732">Signal</keyword>
<dbReference type="EMBL" id="BSUJ01000001">
    <property type="protein sequence ID" value="GMA21757.1"/>
    <property type="molecule type" value="Genomic_DNA"/>
</dbReference>
<dbReference type="Pfam" id="PF13180">
    <property type="entry name" value="PDZ_2"/>
    <property type="match status" value="1"/>
</dbReference>
<dbReference type="InterPro" id="IPR001478">
    <property type="entry name" value="PDZ"/>
</dbReference>
<dbReference type="Pfam" id="PF13365">
    <property type="entry name" value="Trypsin_2"/>
    <property type="match status" value="1"/>
</dbReference>
<feature type="domain" description="PDZ" evidence="5">
    <location>
        <begin position="366"/>
        <end position="413"/>
    </location>
</feature>
<organism evidence="6 7">
    <name type="scientific">Arsenicicoccus piscis</name>
    <dbReference type="NCBI Taxonomy" id="673954"/>
    <lineage>
        <taxon>Bacteria</taxon>
        <taxon>Bacillati</taxon>
        <taxon>Actinomycetota</taxon>
        <taxon>Actinomycetes</taxon>
        <taxon>Micrococcales</taxon>
        <taxon>Intrasporangiaceae</taxon>
        <taxon>Arsenicicoccus</taxon>
    </lineage>
</organism>
<dbReference type="PRINTS" id="PR00834">
    <property type="entry name" value="PROTEASES2C"/>
</dbReference>
<dbReference type="InterPro" id="IPR051201">
    <property type="entry name" value="Chloro_Bact_Ser_Proteases"/>
</dbReference>
<dbReference type="PROSITE" id="PS50106">
    <property type="entry name" value="PDZ"/>
    <property type="match status" value="1"/>
</dbReference>
<feature type="region of interest" description="Disordered" evidence="3">
    <location>
        <begin position="354"/>
        <end position="379"/>
    </location>
</feature>
<dbReference type="RefSeq" id="WP_284284962.1">
    <property type="nucleotide sequence ID" value="NZ_BSUJ01000001.1"/>
</dbReference>
<dbReference type="PANTHER" id="PTHR43343:SF3">
    <property type="entry name" value="PROTEASE DO-LIKE 8, CHLOROPLASTIC"/>
    <property type="match status" value="1"/>
</dbReference>
<dbReference type="InterPro" id="IPR001940">
    <property type="entry name" value="Peptidase_S1C"/>
</dbReference>
<feature type="compositionally biased region" description="Low complexity" evidence="3">
    <location>
        <begin position="364"/>
        <end position="379"/>
    </location>
</feature>
<dbReference type="SMART" id="SM00228">
    <property type="entry name" value="PDZ"/>
    <property type="match status" value="1"/>
</dbReference>
<evidence type="ECO:0000313" key="7">
    <source>
        <dbReference type="Proteomes" id="UP001157109"/>
    </source>
</evidence>